<dbReference type="AlphaFoldDB" id="W9SHQ5"/>
<sequence length="75" mass="8537">MQVTEELFSNPIHQASLWKTYLVFVEFIEKKTTHVFCRENMAGPPYKTVGDGSQKKLGVASEAGVNMTNEEILWM</sequence>
<name>W9SHQ5_9ROSA</name>
<reference evidence="2" key="1">
    <citation type="submission" date="2013-01" db="EMBL/GenBank/DDBJ databases">
        <title>Draft Genome Sequence of a Mulberry Tree, Morus notabilis C.K. Schneid.</title>
        <authorList>
            <person name="He N."/>
            <person name="Zhao S."/>
        </authorList>
    </citation>
    <scope>NUCLEOTIDE SEQUENCE</scope>
</reference>
<keyword evidence="2" id="KW-1185">Reference proteome</keyword>
<dbReference type="EMBL" id="KE345587">
    <property type="protein sequence ID" value="EXC07558.1"/>
    <property type="molecule type" value="Genomic_DNA"/>
</dbReference>
<organism evidence="1 2">
    <name type="scientific">Morus notabilis</name>
    <dbReference type="NCBI Taxonomy" id="981085"/>
    <lineage>
        <taxon>Eukaryota</taxon>
        <taxon>Viridiplantae</taxon>
        <taxon>Streptophyta</taxon>
        <taxon>Embryophyta</taxon>
        <taxon>Tracheophyta</taxon>
        <taxon>Spermatophyta</taxon>
        <taxon>Magnoliopsida</taxon>
        <taxon>eudicotyledons</taxon>
        <taxon>Gunneridae</taxon>
        <taxon>Pentapetalae</taxon>
        <taxon>rosids</taxon>
        <taxon>fabids</taxon>
        <taxon>Rosales</taxon>
        <taxon>Moraceae</taxon>
        <taxon>Moreae</taxon>
        <taxon>Morus</taxon>
    </lineage>
</organism>
<dbReference type="Proteomes" id="UP000030645">
    <property type="component" value="Unassembled WGS sequence"/>
</dbReference>
<evidence type="ECO:0000313" key="2">
    <source>
        <dbReference type="Proteomes" id="UP000030645"/>
    </source>
</evidence>
<gene>
    <name evidence="1" type="ORF">L484_005865</name>
</gene>
<proteinExistence type="predicted"/>
<protein>
    <submittedName>
        <fullName evidence="1">Uncharacterized protein</fullName>
    </submittedName>
</protein>
<evidence type="ECO:0000313" key="1">
    <source>
        <dbReference type="EMBL" id="EXC07558.1"/>
    </source>
</evidence>
<accession>W9SHQ5</accession>